<feature type="signal peptide" evidence="1">
    <location>
        <begin position="1"/>
        <end position="30"/>
    </location>
</feature>
<accession>A0A927CHW1</accession>
<comment type="caution">
    <text evidence="2">The sequence shown here is derived from an EMBL/GenBank/DDBJ whole genome shotgun (WGS) entry which is preliminary data.</text>
</comment>
<organism evidence="2 3">
    <name type="scientific">Paenibacillus arenilitoris</name>
    <dbReference type="NCBI Taxonomy" id="2772299"/>
    <lineage>
        <taxon>Bacteria</taxon>
        <taxon>Bacillati</taxon>
        <taxon>Bacillota</taxon>
        <taxon>Bacilli</taxon>
        <taxon>Bacillales</taxon>
        <taxon>Paenibacillaceae</taxon>
        <taxon>Paenibacillus</taxon>
    </lineage>
</organism>
<evidence type="ECO:0000313" key="3">
    <source>
        <dbReference type="Proteomes" id="UP000632125"/>
    </source>
</evidence>
<dbReference type="RefSeq" id="WP_190859660.1">
    <property type="nucleotide sequence ID" value="NZ_JACXIY010000009.1"/>
</dbReference>
<name>A0A927CHW1_9BACL</name>
<feature type="chain" id="PRO_5037044362" evidence="1">
    <location>
        <begin position="31"/>
        <end position="693"/>
    </location>
</feature>
<protein>
    <submittedName>
        <fullName evidence="2">Uncharacterized protein</fullName>
    </submittedName>
</protein>
<sequence>MTTNFKKRTVLLSLFIAVFVLMSSIPLSFAASDPSVNKKVYLTKASYVQLTDANLIPSTKGATASFTFTIYNGDSSSINLVDYWARLKSKGGTSYSLTLLDKDNKKSISPKSSVSLTYYSEVNASVTLDQLVLSFIKFDFSVPGYERTVGQFTFPAGYSNQVKAGGYKGVKVNNSNVNVRIDQVNVTKSGDDYSINMSYVARNTNKIGVALPEYSYYMQTSKGLFQLKVKNTADQNLTLEPTVLNSIRLYGTIPATVPTTGWKLIITQKAGSSETVQVELPVVIFEVPVKISNTTSSRKTFTDENGTYEVNLQSVQRFPWNNDDNIVAKLLVTNKESVYLPLPELSGTMIVDGNINLTSQTIKNNGDIGLAPGGSTTITFVGKLPYEYQWNKFELELNETVGEDKVQVAEVTKSDVTAIYSVSFNNVYTQKSNGSQMSVTVTDVRTYSGDTNEIYAVFMDVTNNQTRSNMLPLFAGYFKTEDGNYYEATVVKSAEAISPTNKDQIIAYTELPPNVSNEGLQLILGEAFDDTGLVKESTAKPTGYIRAVQFGLPVENQDTLRYDQIKVGPYQVSLNHFNVFAYEDSLEIDLGGVVNRDYGYDGFSQSKLLFELEYEPSNEVIWSQVVDMEGKSEGSIQWQTGENYNSISKPMEQNKYWSSYTLNVYETFNGNKKKLFSKDIKFSSTINWLDGNH</sequence>
<dbReference type="Proteomes" id="UP000632125">
    <property type="component" value="Unassembled WGS sequence"/>
</dbReference>
<gene>
    <name evidence="2" type="ORF">IDH41_07390</name>
</gene>
<evidence type="ECO:0000313" key="2">
    <source>
        <dbReference type="EMBL" id="MBD2868394.1"/>
    </source>
</evidence>
<dbReference type="AlphaFoldDB" id="A0A927CHW1"/>
<proteinExistence type="predicted"/>
<reference evidence="2" key="1">
    <citation type="submission" date="2020-09" db="EMBL/GenBank/DDBJ databases">
        <title>A novel bacterium of genus Paenibacillus, isolated from South China Sea.</title>
        <authorList>
            <person name="Huang H."/>
            <person name="Mo K."/>
            <person name="Hu Y."/>
        </authorList>
    </citation>
    <scope>NUCLEOTIDE SEQUENCE</scope>
    <source>
        <strain evidence="2">IB182493</strain>
    </source>
</reference>
<evidence type="ECO:0000256" key="1">
    <source>
        <dbReference type="SAM" id="SignalP"/>
    </source>
</evidence>
<dbReference type="EMBL" id="JACXIY010000009">
    <property type="protein sequence ID" value="MBD2868394.1"/>
    <property type="molecule type" value="Genomic_DNA"/>
</dbReference>
<keyword evidence="1" id="KW-0732">Signal</keyword>
<keyword evidence="3" id="KW-1185">Reference proteome</keyword>